<dbReference type="EMBL" id="CALNXK010000167">
    <property type="protein sequence ID" value="CAH3171834.1"/>
    <property type="molecule type" value="Genomic_DNA"/>
</dbReference>
<dbReference type="Pfam" id="PF25812">
    <property type="entry name" value="RAD24_helical"/>
    <property type="match status" value="1"/>
</dbReference>
<accession>A0ABN8QXS0</accession>
<evidence type="ECO:0000256" key="1">
    <source>
        <dbReference type="ARBA" id="ARBA00004123"/>
    </source>
</evidence>
<evidence type="ECO:0000259" key="9">
    <source>
        <dbReference type="Pfam" id="PF25812"/>
    </source>
</evidence>
<reference evidence="10 11" key="1">
    <citation type="submission" date="2022-05" db="EMBL/GenBank/DDBJ databases">
        <authorList>
            <consortium name="Genoscope - CEA"/>
            <person name="William W."/>
        </authorList>
    </citation>
    <scope>NUCLEOTIDE SEQUENCE [LARGE SCALE GENOMIC DNA]</scope>
</reference>
<evidence type="ECO:0000256" key="4">
    <source>
        <dbReference type="ARBA" id="ARBA00022763"/>
    </source>
</evidence>
<evidence type="ECO:0000313" key="10">
    <source>
        <dbReference type="EMBL" id="CAH3171834.1"/>
    </source>
</evidence>
<feature type="compositionally biased region" description="Low complexity" evidence="8">
    <location>
        <begin position="21"/>
        <end position="36"/>
    </location>
</feature>
<organism evidence="10 11">
    <name type="scientific">Porites lobata</name>
    <dbReference type="NCBI Taxonomy" id="104759"/>
    <lineage>
        <taxon>Eukaryota</taxon>
        <taxon>Metazoa</taxon>
        <taxon>Cnidaria</taxon>
        <taxon>Anthozoa</taxon>
        <taxon>Hexacorallia</taxon>
        <taxon>Scleractinia</taxon>
        <taxon>Fungiina</taxon>
        <taxon>Poritidae</taxon>
        <taxon>Porites</taxon>
    </lineage>
</organism>
<proteinExistence type="inferred from homology"/>
<protein>
    <recommendedName>
        <fullName evidence="9">Checkpoint protein RAD24-like helical bundle domain-containing protein</fullName>
    </recommendedName>
</protein>
<feature type="non-terminal residue" evidence="10">
    <location>
        <position position="1"/>
    </location>
</feature>
<dbReference type="Pfam" id="PF03215">
    <property type="entry name" value="Rad17"/>
    <property type="match status" value="1"/>
</dbReference>
<dbReference type="SUPFAM" id="SSF52540">
    <property type="entry name" value="P-loop containing nucleoside triphosphate hydrolases"/>
    <property type="match status" value="1"/>
</dbReference>
<evidence type="ECO:0000313" key="11">
    <source>
        <dbReference type="Proteomes" id="UP001159405"/>
    </source>
</evidence>
<keyword evidence="5" id="KW-0067">ATP-binding</keyword>
<dbReference type="Proteomes" id="UP001159405">
    <property type="component" value="Unassembled WGS sequence"/>
</dbReference>
<feature type="region of interest" description="Disordered" evidence="8">
    <location>
        <begin position="379"/>
        <end position="410"/>
    </location>
</feature>
<feature type="domain" description="Checkpoint protein RAD24-like helical bundle" evidence="9">
    <location>
        <begin position="438"/>
        <end position="536"/>
    </location>
</feature>
<dbReference type="InterPro" id="IPR057927">
    <property type="entry name" value="RAD24-like_helical"/>
</dbReference>
<gene>
    <name evidence="10" type="ORF">PLOB_00012175</name>
</gene>
<keyword evidence="7" id="KW-0131">Cell cycle</keyword>
<comment type="subcellular location">
    <subcellularLocation>
        <location evidence="1">Nucleus</location>
    </subcellularLocation>
</comment>
<keyword evidence="11" id="KW-1185">Reference proteome</keyword>
<dbReference type="Gene3D" id="3.40.50.300">
    <property type="entry name" value="P-loop containing nucleotide triphosphate hydrolases"/>
    <property type="match status" value="1"/>
</dbReference>
<dbReference type="PANTHER" id="PTHR12172">
    <property type="entry name" value="CELL CYCLE CHECKPOINT PROTEIN RAD17"/>
    <property type="match status" value="1"/>
</dbReference>
<evidence type="ECO:0000256" key="6">
    <source>
        <dbReference type="ARBA" id="ARBA00023242"/>
    </source>
</evidence>
<name>A0ABN8QXS0_9CNID</name>
<comment type="similarity">
    <text evidence="2">Belongs to the rad17/RAD24 family.</text>
</comment>
<feature type="region of interest" description="Disordered" evidence="8">
    <location>
        <begin position="1"/>
        <end position="51"/>
    </location>
</feature>
<dbReference type="InterPro" id="IPR027417">
    <property type="entry name" value="P-loop_NTPase"/>
</dbReference>
<dbReference type="PANTHER" id="PTHR12172:SF0">
    <property type="entry name" value="CELL CYCLE CHECKPOINT PROTEIN RAD17"/>
    <property type="match status" value="1"/>
</dbReference>
<dbReference type="InterPro" id="IPR004582">
    <property type="entry name" value="Checkpoint_prot_Rad17_Rad24"/>
</dbReference>
<evidence type="ECO:0000256" key="5">
    <source>
        <dbReference type="ARBA" id="ARBA00022840"/>
    </source>
</evidence>
<sequence length="637" mass="71677">SKQHKGSILVNGDEPKKLSFEPEPSSSSQGSSETQPHPGGNHKELNLSWKKLHTGKSKGTNTLLAGPKKRNAWISSSFGGFGEDLVSQGKPKKSRQLQGSLDSSFSVGYSQPVQRKVRKEEDLWLDKYRPKSEAELIVHKKKVAEVRSWLLDHLTFKKHSSALLLLTGPAGAGKTATVHVLASELGLELQEWINPVTDTFNEDSGFSNWRENRQSQVKQFEDFILRANKYPTLSIFGGNDNLTAVKKIILVEDLPNIFFREVSRLHEVLSTYQQTGRSPVVFIISDSHHGDSNVHKLLPKDVQYKLGIHNISFNPVAHTSLVKTLNRIASLESQQNKSTFLPPSKETIDLLAQNSGGDIRTAINGLQFSCLKDKSYSSTKKFKPGRKEENKQKNSNSRKSKTEKTSKASQTTQCLVYGHTDSTVELETVTPIGGRDTALFLFRALGKILYCKRDPALSDASLLPSNLSHHARNLLTFSPEDILERTHLTSDMFNLYLHQNYLEFFSDMDDLASVCEHFSGADFMMKEWMHQSSMREYSSCLVARGLIFNKSKTSGVGRGWRPLHKPQWFEISKKMRDSKNTARDLFRGYHWPSTVLQTEILPYLAITDVPLRTPGQISFLQVIGNFTKSKSPFRLAL</sequence>
<keyword evidence="4" id="KW-0227">DNA damage</keyword>
<evidence type="ECO:0000256" key="8">
    <source>
        <dbReference type="SAM" id="MobiDB-lite"/>
    </source>
</evidence>
<keyword evidence="3" id="KW-0547">Nucleotide-binding</keyword>
<evidence type="ECO:0000256" key="2">
    <source>
        <dbReference type="ARBA" id="ARBA00006168"/>
    </source>
</evidence>
<comment type="caution">
    <text evidence="10">The sequence shown here is derived from an EMBL/GenBank/DDBJ whole genome shotgun (WGS) entry which is preliminary data.</text>
</comment>
<evidence type="ECO:0000256" key="7">
    <source>
        <dbReference type="ARBA" id="ARBA00023306"/>
    </source>
</evidence>
<keyword evidence="6" id="KW-0539">Nucleus</keyword>
<evidence type="ECO:0000256" key="3">
    <source>
        <dbReference type="ARBA" id="ARBA00022741"/>
    </source>
</evidence>